<dbReference type="CDD" id="cd00101">
    <property type="entry name" value="IlGF_like"/>
    <property type="match status" value="1"/>
</dbReference>
<dbReference type="InterPro" id="IPR022353">
    <property type="entry name" value="Insulin_CS"/>
</dbReference>
<keyword evidence="4" id="KW-0964">Secreted</keyword>
<comment type="caution">
    <text evidence="7">The sequence shown here is derived from an EMBL/GenBank/DDBJ whole genome shotgun (WGS) entry which is preliminary data.</text>
</comment>
<dbReference type="Pfam" id="PF00049">
    <property type="entry name" value="Insulin"/>
    <property type="match status" value="1"/>
</dbReference>
<proteinExistence type="inferred from homology"/>
<dbReference type="AlphaFoldDB" id="A0A8S0ZN10"/>
<feature type="domain" description="Insulin-like" evidence="6">
    <location>
        <begin position="24"/>
        <end position="89"/>
    </location>
</feature>
<dbReference type="InterPro" id="IPR036438">
    <property type="entry name" value="Insulin-like_sf"/>
</dbReference>
<evidence type="ECO:0000256" key="4">
    <source>
        <dbReference type="RuleBase" id="RU000406"/>
    </source>
</evidence>
<dbReference type="OrthoDB" id="7337694at2759"/>
<evidence type="ECO:0000259" key="6">
    <source>
        <dbReference type="SMART" id="SM00078"/>
    </source>
</evidence>
<dbReference type="InterPro" id="IPR016179">
    <property type="entry name" value="Insulin-like"/>
</dbReference>
<protein>
    <recommendedName>
        <fullName evidence="6">Insulin-like domain-containing protein</fullName>
    </recommendedName>
</protein>
<dbReference type="GO" id="GO:0005179">
    <property type="term" value="F:hormone activity"/>
    <property type="evidence" value="ECO:0007669"/>
    <property type="project" value="InterPro"/>
</dbReference>
<dbReference type="Proteomes" id="UP000494256">
    <property type="component" value="Unassembled WGS sequence"/>
</dbReference>
<keyword evidence="3 5" id="KW-0732">Signal</keyword>
<feature type="chain" id="PRO_5035744601" description="Insulin-like domain-containing protein" evidence="5">
    <location>
        <begin position="20"/>
        <end position="92"/>
    </location>
</feature>
<comment type="subcellular location">
    <subcellularLocation>
        <location evidence="4">Secreted</location>
    </subcellularLocation>
</comment>
<evidence type="ECO:0000256" key="3">
    <source>
        <dbReference type="ARBA" id="ARBA00022729"/>
    </source>
</evidence>
<keyword evidence="2" id="KW-0165">Cleavage on pair of basic residues</keyword>
<dbReference type="PROSITE" id="PS00262">
    <property type="entry name" value="INSULIN"/>
    <property type="match status" value="1"/>
</dbReference>
<feature type="signal peptide" evidence="5">
    <location>
        <begin position="1"/>
        <end position="19"/>
    </location>
</feature>
<evidence type="ECO:0000256" key="2">
    <source>
        <dbReference type="ARBA" id="ARBA00022685"/>
    </source>
</evidence>
<dbReference type="SMART" id="SM00078">
    <property type="entry name" value="IlGF"/>
    <property type="match status" value="1"/>
</dbReference>
<name>A0A8S0ZN10_ARCPL</name>
<evidence type="ECO:0000256" key="5">
    <source>
        <dbReference type="SAM" id="SignalP"/>
    </source>
</evidence>
<reference evidence="7 8" key="1">
    <citation type="submission" date="2020-04" db="EMBL/GenBank/DDBJ databases">
        <authorList>
            <person name="Wallbank WR R."/>
            <person name="Pardo Diaz C."/>
            <person name="Kozak K."/>
            <person name="Martin S."/>
            <person name="Jiggins C."/>
            <person name="Moest M."/>
            <person name="Warren A I."/>
            <person name="Byers J.R.P. K."/>
            <person name="Montejo-Kovacevich G."/>
            <person name="Yen C E."/>
        </authorList>
    </citation>
    <scope>NUCLEOTIDE SEQUENCE [LARGE SCALE GENOMIC DNA]</scope>
</reference>
<evidence type="ECO:0000313" key="7">
    <source>
        <dbReference type="EMBL" id="CAB3234440.1"/>
    </source>
</evidence>
<dbReference type="GO" id="GO:0005576">
    <property type="term" value="C:extracellular region"/>
    <property type="evidence" value="ECO:0007669"/>
    <property type="project" value="UniProtKB-SubCell"/>
</dbReference>
<gene>
    <name evidence="7" type="ORF">APLA_LOCUS6645</name>
</gene>
<dbReference type="SUPFAM" id="SSF56994">
    <property type="entry name" value="Insulin-like"/>
    <property type="match status" value="1"/>
</dbReference>
<evidence type="ECO:0000256" key="1">
    <source>
        <dbReference type="ARBA" id="ARBA00009034"/>
    </source>
</evidence>
<comment type="similarity">
    <text evidence="1 4">Belongs to the insulin family.</text>
</comment>
<sequence>MKVALVVIFMVLICRQFEAHQSAQKYCGRRFPRVVAALCYPSTELVKRDGSWWMLQERARALGRVRGKRGPVEECCKKPCTIEEVRTYCEMF</sequence>
<evidence type="ECO:0000313" key="8">
    <source>
        <dbReference type="Proteomes" id="UP000494256"/>
    </source>
</evidence>
<dbReference type="Gene3D" id="1.10.100.10">
    <property type="entry name" value="Insulin-like"/>
    <property type="match status" value="1"/>
</dbReference>
<dbReference type="EMBL" id="CADEBD010000294">
    <property type="protein sequence ID" value="CAB3234440.1"/>
    <property type="molecule type" value="Genomic_DNA"/>
</dbReference>
<accession>A0A8S0ZN10</accession>
<organism evidence="7 8">
    <name type="scientific">Arctia plantaginis</name>
    <name type="common">Wood tiger moth</name>
    <name type="synonym">Phalaena plantaginis</name>
    <dbReference type="NCBI Taxonomy" id="874455"/>
    <lineage>
        <taxon>Eukaryota</taxon>
        <taxon>Metazoa</taxon>
        <taxon>Ecdysozoa</taxon>
        <taxon>Arthropoda</taxon>
        <taxon>Hexapoda</taxon>
        <taxon>Insecta</taxon>
        <taxon>Pterygota</taxon>
        <taxon>Neoptera</taxon>
        <taxon>Endopterygota</taxon>
        <taxon>Lepidoptera</taxon>
        <taxon>Glossata</taxon>
        <taxon>Ditrysia</taxon>
        <taxon>Noctuoidea</taxon>
        <taxon>Erebidae</taxon>
        <taxon>Arctiinae</taxon>
        <taxon>Arctia</taxon>
    </lineage>
</organism>